<dbReference type="SUPFAM" id="SSF54001">
    <property type="entry name" value="Cysteine proteinases"/>
    <property type="match status" value="1"/>
</dbReference>
<sequence>MFNGDEIGGGGLCAGLSAIWMNLHCAVPDAKVSTRLQTLASPESLHHALIYQRLYCLHYEDSLNLRYSTQGSFEPKSIQSEAFRKISENPLHPILSVESEGREHMNELYGIAREDMPIKSTSSSAEMAEAIATIDGYASLLYQRIHNEKKQRSAHEMSMYRNAQNGMITFFEPNFGEFRFSTKAAAQFLREIKKRVRDRSDIYFNWILTRVRPNIAGTSTPIDVLVDHIKAKYAARLMP</sequence>
<reference evidence="5 6" key="1">
    <citation type="submission" date="2018-03" db="EMBL/GenBank/DDBJ databases">
        <authorList>
            <person name="Wu G."/>
        </authorList>
    </citation>
    <scope>NUCLEOTIDE SEQUENCE [LARGE SCALE GENOMIC DNA]</scope>
    <source>
        <strain evidence="5 6">SAM-118</strain>
    </source>
</reference>
<dbReference type="Gene3D" id="3.90.70.20">
    <property type="match status" value="1"/>
</dbReference>
<evidence type="ECO:0000256" key="1">
    <source>
        <dbReference type="ARBA" id="ARBA00022670"/>
    </source>
</evidence>
<dbReference type="Pfam" id="PF03543">
    <property type="entry name" value="Peptidase_C58"/>
    <property type="match status" value="1"/>
</dbReference>
<dbReference type="AlphaFoldDB" id="A0AAE8JWY7"/>
<accession>A0AAE8JWY7</accession>
<protein>
    <recommendedName>
        <fullName evidence="4">Peptidase C58 YopT-type domain-containing protein</fullName>
    </recommendedName>
</protein>
<organism evidence="5 6">
    <name type="scientific">Xanthomonas vasicola pv. vasculorum</name>
    <dbReference type="NCBI Taxonomy" id="325776"/>
    <lineage>
        <taxon>Bacteria</taxon>
        <taxon>Pseudomonadati</taxon>
        <taxon>Pseudomonadota</taxon>
        <taxon>Gammaproteobacteria</taxon>
        <taxon>Lysobacterales</taxon>
        <taxon>Lysobacteraceae</taxon>
        <taxon>Xanthomonas</taxon>
    </lineage>
</organism>
<dbReference type="KEGG" id="xva:C7V42_02440"/>
<evidence type="ECO:0000313" key="6">
    <source>
        <dbReference type="Proteomes" id="UP000284283"/>
    </source>
</evidence>
<comment type="caution">
    <text evidence="5">The sequence shown here is derived from an EMBL/GenBank/DDBJ whole genome shotgun (WGS) entry which is preliminary data.</text>
</comment>
<evidence type="ECO:0000256" key="3">
    <source>
        <dbReference type="ARBA" id="ARBA00022807"/>
    </source>
</evidence>
<dbReference type="Proteomes" id="UP000284283">
    <property type="component" value="Unassembled WGS sequence"/>
</dbReference>
<dbReference type="GO" id="GO:0006508">
    <property type="term" value="P:proteolysis"/>
    <property type="evidence" value="ECO:0007669"/>
    <property type="project" value="UniProtKB-KW"/>
</dbReference>
<dbReference type="InterPro" id="IPR006473">
    <property type="entry name" value="Peptidase_C58_Yopt"/>
</dbReference>
<keyword evidence="3" id="KW-0788">Thiol protease</keyword>
<dbReference type="EMBL" id="PYTT01000061">
    <property type="protein sequence ID" value="RNL04369.1"/>
    <property type="molecule type" value="Genomic_DNA"/>
</dbReference>
<evidence type="ECO:0000259" key="4">
    <source>
        <dbReference type="Pfam" id="PF03543"/>
    </source>
</evidence>
<feature type="domain" description="Peptidase C58 YopT-type" evidence="4">
    <location>
        <begin position="10"/>
        <end position="195"/>
    </location>
</feature>
<dbReference type="RefSeq" id="WP_087910943.1">
    <property type="nucleotide sequence ID" value="NZ_JBJNUQ010000012.1"/>
</dbReference>
<keyword evidence="2" id="KW-0378">Hydrolase</keyword>
<evidence type="ECO:0000256" key="2">
    <source>
        <dbReference type="ARBA" id="ARBA00022801"/>
    </source>
</evidence>
<keyword evidence="1" id="KW-0645">Protease</keyword>
<evidence type="ECO:0000313" key="5">
    <source>
        <dbReference type="EMBL" id="RNL04369.1"/>
    </source>
</evidence>
<gene>
    <name evidence="5" type="ORF">C9386_06405</name>
</gene>
<dbReference type="GO" id="GO:0004197">
    <property type="term" value="F:cysteine-type endopeptidase activity"/>
    <property type="evidence" value="ECO:0007669"/>
    <property type="project" value="InterPro"/>
</dbReference>
<dbReference type="InterPro" id="IPR038765">
    <property type="entry name" value="Papain-like_cys_pep_sf"/>
</dbReference>
<name>A0AAE8JWY7_XANVA</name>
<proteinExistence type="predicted"/>